<proteinExistence type="predicted"/>
<comment type="caution">
    <text evidence="1">The sequence shown here is derived from an EMBL/GenBank/DDBJ whole genome shotgun (WGS) entry which is preliminary data.</text>
</comment>
<dbReference type="Proteomes" id="UP000275256">
    <property type="component" value="Unassembled WGS sequence"/>
</dbReference>
<protein>
    <submittedName>
        <fullName evidence="1">Uncharacterized protein</fullName>
    </submittedName>
</protein>
<dbReference type="EMBL" id="REFW01000002">
    <property type="protein sequence ID" value="RMB60211.1"/>
    <property type="molecule type" value="Genomic_DNA"/>
</dbReference>
<sequence>MVMEHTQDDGRISIFAGKDEILIACNKGHFWILTAKQESLPPRVNRHLQGESIMNSGLGGTTSRDPFLFPNHDATMAERFGEGAVSFLRKDSQ</sequence>
<reference evidence="1 2" key="1">
    <citation type="submission" date="2018-10" db="EMBL/GenBank/DDBJ databases">
        <title>Tessaracoccus antarcticuss sp. nov., isolated from sediment.</title>
        <authorList>
            <person name="Zhou L.Y."/>
            <person name="Du Z.J."/>
        </authorList>
    </citation>
    <scope>NUCLEOTIDE SEQUENCE [LARGE SCALE GENOMIC DNA]</scope>
    <source>
        <strain evidence="1 2">JDX10</strain>
    </source>
</reference>
<accession>A0A3M0G597</accession>
<organism evidence="1 2">
    <name type="scientific">Tessaracoccus antarcticus</name>
    <dbReference type="NCBI Taxonomy" id="2479848"/>
    <lineage>
        <taxon>Bacteria</taxon>
        <taxon>Bacillati</taxon>
        <taxon>Actinomycetota</taxon>
        <taxon>Actinomycetes</taxon>
        <taxon>Propionibacteriales</taxon>
        <taxon>Propionibacteriaceae</taxon>
        <taxon>Tessaracoccus</taxon>
    </lineage>
</organism>
<keyword evidence="2" id="KW-1185">Reference proteome</keyword>
<gene>
    <name evidence="1" type="ORF">EAX62_11055</name>
</gene>
<evidence type="ECO:0000313" key="1">
    <source>
        <dbReference type="EMBL" id="RMB60211.1"/>
    </source>
</evidence>
<dbReference type="AlphaFoldDB" id="A0A3M0G597"/>
<evidence type="ECO:0000313" key="2">
    <source>
        <dbReference type="Proteomes" id="UP000275256"/>
    </source>
</evidence>
<name>A0A3M0G597_9ACTN</name>